<protein>
    <submittedName>
        <fullName evidence="1">Uncharacterized protein</fullName>
    </submittedName>
</protein>
<organism evidence="1">
    <name type="scientific">marine metagenome</name>
    <dbReference type="NCBI Taxonomy" id="408172"/>
    <lineage>
        <taxon>unclassified sequences</taxon>
        <taxon>metagenomes</taxon>
        <taxon>ecological metagenomes</taxon>
    </lineage>
</organism>
<gene>
    <name evidence="1" type="ORF">METZ01_LOCUS121752</name>
</gene>
<sequence length="67" mass="6916">MVKTDLKSKAQVCCALVLFLLLSLLPAASAAGELGIKAPAGMAALPLKLPKPMFVGTPQNIKGVKQL</sequence>
<proteinExistence type="predicted"/>
<dbReference type="AlphaFoldDB" id="A0A381XVZ5"/>
<name>A0A381XVZ5_9ZZZZ</name>
<accession>A0A381XVZ5</accession>
<evidence type="ECO:0000313" key="1">
    <source>
        <dbReference type="EMBL" id="SVA68898.1"/>
    </source>
</evidence>
<reference evidence="1" key="1">
    <citation type="submission" date="2018-05" db="EMBL/GenBank/DDBJ databases">
        <authorList>
            <person name="Lanie J.A."/>
            <person name="Ng W.-L."/>
            <person name="Kazmierczak K.M."/>
            <person name="Andrzejewski T.M."/>
            <person name="Davidsen T.M."/>
            <person name="Wayne K.J."/>
            <person name="Tettelin H."/>
            <person name="Glass J.I."/>
            <person name="Rusch D."/>
            <person name="Podicherti R."/>
            <person name="Tsui H.-C.T."/>
            <person name="Winkler M.E."/>
        </authorList>
    </citation>
    <scope>NUCLEOTIDE SEQUENCE</scope>
</reference>
<dbReference type="EMBL" id="UINC01016572">
    <property type="protein sequence ID" value="SVA68898.1"/>
    <property type="molecule type" value="Genomic_DNA"/>
</dbReference>
<feature type="non-terminal residue" evidence="1">
    <location>
        <position position="67"/>
    </location>
</feature>